<keyword evidence="2" id="KW-1185">Reference proteome</keyword>
<name>A0ABV4V3B5_9BACL</name>
<evidence type="ECO:0000313" key="1">
    <source>
        <dbReference type="EMBL" id="MFB0843867.1"/>
    </source>
</evidence>
<sequence length="127" mass="14200">MSFLQTTRMDLLERLTLHLKRDIALQAEGFDSGAGVLNEVGKRFIRMGQHYFVPASMQEIILFDIRKKGTGPRVNVRTASADGTFEAVLVRTGADFVELRVNRAGEEEELVILIPLSRIVGIERAKS</sequence>
<dbReference type="RefSeq" id="WP_373953128.1">
    <property type="nucleotide sequence ID" value="NZ_JBHDLN010000007.1"/>
</dbReference>
<organism evidence="1 2">
    <name type="scientific">Paenibacillus oleatilyticus</name>
    <dbReference type="NCBI Taxonomy" id="2594886"/>
    <lineage>
        <taxon>Bacteria</taxon>
        <taxon>Bacillati</taxon>
        <taxon>Bacillota</taxon>
        <taxon>Bacilli</taxon>
        <taxon>Bacillales</taxon>
        <taxon>Paenibacillaceae</taxon>
        <taxon>Paenibacillus</taxon>
    </lineage>
</organism>
<dbReference type="Proteomes" id="UP001575622">
    <property type="component" value="Unassembled WGS sequence"/>
</dbReference>
<accession>A0ABV4V3B5</accession>
<proteinExistence type="predicted"/>
<reference evidence="1 2" key="1">
    <citation type="submission" date="2024-09" db="EMBL/GenBank/DDBJ databases">
        <authorList>
            <person name="Makale K.P.P."/>
            <person name="Makhzoum A."/>
            <person name="Rantong G."/>
            <person name="Rahube T.O."/>
        </authorList>
    </citation>
    <scope>NUCLEOTIDE SEQUENCE [LARGE SCALE GENOMIC DNA]</scope>
    <source>
        <strain evidence="1 2">KM_D13</strain>
    </source>
</reference>
<protein>
    <submittedName>
        <fullName evidence="1">Uncharacterized protein</fullName>
    </submittedName>
</protein>
<evidence type="ECO:0000313" key="2">
    <source>
        <dbReference type="Proteomes" id="UP001575622"/>
    </source>
</evidence>
<dbReference type="EMBL" id="JBHDLN010000007">
    <property type="protein sequence ID" value="MFB0843867.1"/>
    <property type="molecule type" value="Genomic_DNA"/>
</dbReference>
<gene>
    <name evidence="1" type="ORF">ACEU3E_16925</name>
</gene>
<comment type="caution">
    <text evidence="1">The sequence shown here is derived from an EMBL/GenBank/DDBJ whole genome shotgun (WGS) entry which is preliminary data.</text>
</comment>